<evidence type="ECO:0000259" key="1">
    <source>
        <dbReference type="Pfam" id="PF14420"/>
    </source>
</evidence>
<dbReference type="AlphaFoldDB" id="A0A5N5X6A8"/>
<evidence type="ECO:0000313" key="3">
    <source>
        <dbReference type="Proteomes" id="UP000326565"/>
    </source>
</evidence>
<dbReference type="EMBL" id="ML732183">
    <property type="protein sequence ID" value="KAB8076273.1"/>
    <property type="molecule type" value="Genomic_DNA"/>
</dbReference>
<proteinExistence type="predicted"/>
<dbReference type="InterPro" id="IPR025676">
    <property type="entry name" value="Clr5_dom"/>
</dbReference>
<reference evidence="2 3" key="1">
    <citation type="submission" date="2019-04" db="EMBL/GenBank/DDBJ databases">
        <title>Friends and foes A comparative genomics study of 23 Aspergillus species from section Flavi.</title>
        <authorList>
            <consortium name="DOE Joint Genome Institute"/>
            <person name="Kjaerbolling I."/>
            <person name="Vesth T."/>
            <person name="Frisvad J.C."/>
            <person name="Nybo J.L."/>
            <person name="Theobald S."/>
            <person name="Kildgaard S."/>
            <person name="Isbrandt T."/>
            <person name="Kuo A."/>
            <person name="Sato A."/>
            <person name="Lyhne E.K."/>
            <person name="Kogle M.E."/>
            <person name="Wiebenga A."/>
            <person name="Kun R.S."/>
            <person name="Lubbers R.J."/>
            <person name="Makela M.R."/>
            <person name="Barry K."/>
            <person name="Chovatia M."/>
            <person name="Clum A."/>
            <person name="Daum C."/>
            <person name="Haridas S."/>
            <person name="He G."/>
            <person name="LaButti K."/>
            <person name="Lipzen A."/>
            <person name="Mondo S."/>
            <person name="Riley R."/>
            <person name="Salamov A."/>
            <person name="Simmons B.A."/>
            <person name="Magnuson J.K."/>
            <person name="Henrissat B."/>
            <person name="Mortensen U.H."/>
            <person name="Larsen T.O."/>
            <person name="Devries R.P."/>
            <person name="Grigoriev I.V."/>
            <person name="Machida M."/>
            <person name="Baker S.E."/>
            <person name="Andersen M.R."/>
        </authorList>
    </citation>
    <scope>NUCLEOTIDE SEQUENCE [LARGE SCALE GENOMIC DNA]</scope>
    <source>
        <strain evidence="2 3">CBS 151.66</strain>
    </source>
</reference>
<evidence type="ECO:0000313" key="2">
    <source>
        <dbReference type="EMBL" id="KAB8076273.1"/>
    </source>
</evidence>
<keyword evidence="3" id="KW-1185">Reference proteome</keyword>
<name>A0A5N5X6A8_9EURO</name>
<organism evidence="2 3">
    <name type="scientific">Aspergillus leporis</name>
    <dbReference type="NCBI Taxonomy" id="41062"/>
    <lineage>
        <taxon>Eukaryota</taxon>
        <taxon>Fungi</taxon>
        <taxon>Dikarya</taxon>
        <taxon>Ascomycota</taxon>
        <taxon>Pezizomycotina</taxon>
        <taxon>Eurotiomycetes</taxon>
        <taxon>Eurotiomycetidae</taxon>
        <taxon>Eurotiales</taxon>
        <taxon>Aspergillaceae</taxon>
        <taxon>Aspergillus</taxon>
        <taxon>Aspergillus subgen. Circumdati</taxon>
    </lineage>
</organism>
<dbReference type="OrthoDB" id="5308957at2759"/>
<accession>A0A5N5X6A8</accession>
<gene>
    <name evidence="2" type="ORF">BDV29DRAFT_170505</name>
</gene>
<protein>
    <recommendedName>
        <fullName evidence="1">Clr5 domain-containing protein</fullName>
    </recommendedName>
</protein>
<dbReference type="Pfam" id="PF14420">
    <property type="entry name" value="Clr5"/>
    <property type="match status" value="1"/>
</dbReference>
<dbReference type="Proteomes" id="UP000326565">
    <property type="component" value="Unassembled WGS sequence"/>
</dbReference>
<sequence length="256" mass="29825">MNTADRKTKLRIGSNMWERKRGLIIKLYQEEQWPLKQVLKRVRSHTFNPSEVQLRSRLKKWRVTKFSRRQHQKKSIFEHSEDAGADHEDCSKTFFKEYQTPNYPNIEVKQPTTKTQYIREEEPYTPKRVEPAYAQPTSRQIIQDDACHPWISTIPTTSASCEYYDVSGYYPSFLYSTTNHGIPAIELPGAEIALSQMPMALWHRMPGDDPGYENSMHFYSTAPIGQVVYQPLQAMPHHPPLNLFQPPEYSLVPTPP</sequence>
<feature type="domain" description="Clr5" evidence="1">
    <location>
        <begin position="16"/>
        <end position="65"/>
    </location>
</feature>